<evidence type="ECO:0000256" key="1">
    <source>
        <dbReference type="ARBA" id="ARBA00002254"/>
    </source>
</evidence>
<dbReference type="EMBL" id="DSJL01000011">
    <property type="protein sequence ID" value="HEF66281.1"/>
    <property type="molecule type" value="Genomic_DNA"/>
</dbReference>
<evidence type="ECO:0000256" key="7">
    <source>
        <dbReference type="ARBA" id="ARBA00022779"/>
    </source>
</evidence>
<comment type="function">
    <text evidence="1 10">Controls the rotational direction of flagella during chemotaxis.</text>
</comment>
<protein>
    <recommendedName>
        <fullName evidence="10">Flagellar protein FliL</fullName>
    </recommendedName>
</protein>
<evidence type="ECO:0000256" key="6">
    <source>
        <dbReference type="ARBA" id="ARBA00022692"/>
    </source>
</evidence>
<dbReference type="InterPro" id="IPR005503">
    <property type="entry name" value="FliL"/>
</dbReference>
<evidence type="ECO:0000256" key="10">
    <source>
        <dbReference type="RuleBase" id="RU364125"/>
    </source>
</evidence>
<evidence type="ECO:0000256" key="8">
    <source>
        <dbReference type="ARBA" id="ARBA00022989"/>
    </source>
</evidence>
<comment type="subcellular location">
    <subcellularLocation>
        <location evidence="2">Cell membrane</location>
        <topology evidence="2">Single-pass membrane protein</topology>
    </subcellularLocation>
</comment>
<keyword evidence="4 10" id="KW-1003">Cell membrane</keyword>
<dbReference type="GO" id="GO:0071978">
    <property type="term" value="P:bacterial-type flagellum-dependent swarming motility"/>
    <property type="evidence" value="ECO:0007669"/>
    <property type="project" value="TreeGrafter"/>
</dbReference>
<keyword evidence="9 10" id="KW-0472">Membrane</keyword>
<accession>A0A7C1FRP5</accession>
<name>A0A7C1FRP5_THERO</name>
<evidence type="ECO:0000256" key="4">
    <source>
        <dbReference type="ARBA" id="ARBA00022475"/>
    </source>
</evidence>
<dbReference type="GO" id="GO:0005886">
    <property type="term" value="C:plasma membrane"/>
    <property type="evidence" value="ECO:0007669"/>
    <property type="project" value="UniProtKB-SubCell"/>
</dbReference>
<keyword evidence="11" id="KW-0966">Cell projection</keyword>
<evidence type="ECO:0000256" key="9">
    <source>
        <dbReference type="ARBA" id="ARBA00023136"/>
    </source>
</evidence>
<keyword evidence="8" id="KW-1133">Transmembrane helix</keyword>
<gene>
    <name evidence="11" type="ORF">ENP47_11905</name>
</gene>
<dbReference type="AlphaFoldDB" id="A0A7C1FRP5"/>
<sequence length="181" mass="19425">MVKRLLRKRVLLLAIPVVLVLAGGGFFLLSGAGAAPFVLNIVINQPANDASASQPKEQHLTVSLGERVVNLADPGGYRYLKVEVVVEVAVDQKTYERLTAGGGGGGHGSGGSSTDPLRAELDHSWPKIQDTLTMVLSSKTVDELSTPEGKERLKAELAEKLQPAFGEYQITEVYLTQFVIQ</sequence>
<dbReference type="GO" id="GO:0006935">
    <property type="term" value="P:chemotaxis"/>
    <property type="evidence" value="ECO:0007669"/>
    <property type="project" value="UniProtKB-KW"/>
</dbReference>
<evidence type="ECO:0000256" key="3">
    <source>
        <dbReference type="ARBA" id="ARBA00008281"/>
    </source>
</evidence>
<dbReference type="PANTHER" id="PTHR35091">
    <property type="entry name" value="FLAGELLAR PROTEIN FLIL"/>
    <property type="match status" value="1"/>
</dbReference>
<keyword evidence="11" id="KW-0282">Flagellum</keyword>
<comment type="caution">
    <text evidence="11">The sequence shown here is derived from an EMBL/GenBank/DDBJ whole genome shotgun (WGS) entry which is preliminary data.</text>
</comment>
<keyword evidence="11" id="KW-0969">Cilium</keyword>
<reference evidence="11" key="1">
    <citation type="journal article" date="2020" name="mSystems">
        <title>Genome- and Community-Level Interaction Insights into Carbon Utilization and Element Cycling Functions of Hydrothermarchaeota in Hydrothermal Sediment.</title>
        <authorList>
            <person name="Zhou Z."/>
            <person name="Liu Y."/>
            <person name="Xu W."/>
            <person name="Pan J."/>
            <person name="Luo Z.H."/>
            <person name="Li M."/>
        </authorList>
    </citation>
    <scope>NUCLEOTIDE SEQUENCE [LARGE SCALE GENOMIC DNA]</scope>
    <source>
        <strain evidence="11">SpSt-222</strain>
    </source>
</reference>
<evidence type="ECO:0000256" key="5">
    <source>
        <dbReference type="ARBA" id="ARBA00022500"/>
    </source>
</evidence>
<dbReference type="GO" id="GO:0009425">
    <property type="term" value="C:bacterial-type flagellum basal body"/>
    <property type="evidence" value="ECO:0007669"/>
    <property type="project" value="InterPro"/>
</dbReference>
<dbReference type="Pfam" id="PF03748">
    <property type="entry name" value="FliL"/>
    <property type="match status" value="1"/>
</dbReference>
<keyword evidence="7 10" id="KW-0283">Flagellar rotation</keyword>
<organism evidence="11">
    <name type="scientific">Thermomicrobium roseum</name>
    <dbReference type="NCBI Taxonomy" id="500"/>
    <lineage>
        <taxon>Bacteria</taxon>
        <taxon>Pseudomonadati</taxon>
        <taxon>Thermomicrobiota</taxon>
        <taxon>Thermomicrobia</taxon>
        <taxon>Thermomicrobiales</taxon>
        <taxon>Thermomicrobiaceae</taxon>
        <taxon>Thermomicrobium</taxon>
    </lineage>
</organism>
<evidence type="ECO:0000256" key="2">
    <source>
        <dbReference type="ARBA" id="ARBA00004162"/>
    </source>
</evidence>
<keyword evidence="6" id="KW-0812">Transmembrane</keyword>
<comment type="similarity">
    <text evidence="3 10">Belongs to the FliL family.</text>
</comment>
<evidence type="ECO:0000313" key="11">
    <source>
        <dbReference type="EMBL" id="HEF66281.1"/>
    </source>
</evidence>
<keyword evidence="5 10" id="KW-0145">Chemotaxis</keyword>
<dbReference type="PANTHER" id="PTHR35091:SF2">
    <property type="entry name" value="FLAGELLAR PROTEIN FLIL"/>
    <property type="match status" value="1"/>
</dbReference>
<proteinExistence type="inferred from homology"/>